<evidence type="ECO:0000256" key="2">
    <source>
        <dbReference type="SAM" id="Phobius"/>
    </source>
</evidence>
<comment type="caution">
    <text evidence="3">The sequence shown here is derived from an EMBL/GenBank/DDBJ whole genome shotgun (WGS) entry which is preliminary data.</text>
</comment>
<dbReference type="Proteomes" id="UP000051922">
    <property type="component" value="Unassembled WGS sequence"/>
</dbReference>
<gene>
    <name evidence="3" type="ORF">FC50_GL000795</name>
</gene>
<name>A0A0R1U6B5_9LACO</name>
<dbReference type="PATRIC" id="fig|1423783.4.peg.823"/>
<keyword evidence="2" id="KW-0472">Membrane</keyword>
<dbReference type="EMBL" id="AZFJ01000044">
    <property type="protein sequence ID" value="KRL86546.1"/>
    <property type="molecule type" value="Genomic_DNA"/>
</dbReference>
<accession>A0A0R1U6B5</accession>
<keyword evidence="2" id="KW-0812">Transmembrane</keyword>
<dbReference type="AlphaFoldDB" id="A0A0R1U6B5"/>
<feature type="compositionally biased region" description="Polar residues" evidence="1">
    <location>
        <begin position="37"/>
        <end position="46"/>
    </location>
</feature>
<evidence type="ECO:0000313" key="4">
    <source>
        <dbReference type="Proteomes" id="UP000051922"/>
    </source>
</evidence>
<reference evidence="3 4" key="1">
    <citation type="journal article" date="2015" name="Genome Announc.">
        <title>Expanding the biotechnology potential of lactobacilli through comparative genomics of 213 strains and associated genera.</title>
        <authorList>
            <person name="Sun Z."/>
            <person name="Harris H.M."/>
            <person name="McCann A."/>
            <person name="Guo C."/>
            <person name="Argimon S."/>
            <person name="Zhang W."/>
            <person name="Yang X."/>
            <person name="Jeffery I.B."/>
            <person name="Cooney J.C."/>
            <person name="Kagawa T.F."/>
            <person name="Liu W."/>
            <person name="Song Y."/>
            <person name="Salvetti E."/>
            <person name="Wrobel A."/>
            <person name="Rasinkangas P."/>
            <person name="Parkhill J."/>
            <person name="Rea M.C."/>
            <person name="O'Sullivan O."/>
            <person name="Ritari J."/>
            <person name="Douillard F.P."/>
            <person name="Paul Ross R."/>
            <person name="Yang R."/>
            <person name="Briner A.E."/>
            <person name="Felis G.E."/>
            <person name="de Vos W.M."/>
            <person name="Barrangou R."/>
            <person name="Klaenhammer T.R."/>
            <person name="Caufield P.W."/>
            <person name="Cui Y."/>
            <person name="Zhang H."/>
            <person name="O'Toole P.W."/>
        </authorList>
    </citation>
    <scope>NUCLEOTIDE SEQUENCE [LARGE SCALE GENOMIC DNA]</scope>
    <source>
        <strain evidence="3 4">DSM 15945</strain>
    </source>
</reference>
<organism evidence="3 4">
    <name type="scientific">Lacticaseibacillus pantheris DSM 15945 = JCM 12539 = NBRC 106106</name>
    <dbReference type="NCBI Taxonomy" id="1423783"/>
    <lineage>
        <taxon>Bacteria</taxon>
        <taxon>Bacillati</taxon>
        <taxon>Bacillota</taxon>
        <taxon>Bacilli</taxon>
        <taxon>Lactobacillales</taxon>
        <taxon>Lactobacillaceae</taxon>
        <taxon>Lacticaseibacillus</taxon>
    </lineage>
</organism>
<sequence length="231" mass="24749">MRHQHQRTGWIISAITAGVLLAITIIAVILVNMRPGTPNQDNRVAQSSSSVFTSSRQSKATNNQAGESTSTAQSAPDAGTKTVSDPSKYDYLSGIYENGAIPTISLDFGNQTSSGVTASGDVADYSFTKVLRHPDGTLVVNVSGSFKYNVDPNNNSSSEQTAYVQLSFLIAPQGVTVTKNWQTGSSITDNSDTDSTRFAIANSNDGGKTFNMSTAYDNFESNQNLYTLQQY</sequence>
<keyword evidence="2" id="KW-1133">Transmembrane helix</keyword>
<protein>
    <submittedName>
        <fullName evidence="3">Uncharacterized protein</fullName>
    </submittedName>
</protein>
<feature type="compositionally biased region" description="Polar residues" evidence="1">
    <location>
        <begin position="59"/>
        <end position="74"/>
    </location>
</feature>
<keyword evidence="4" id="KW-1185">Reference proteome</keyword>
<feature type="compositionally biased region" description="Low complexity" evidence="1">
    <location>
        <begin position="47"/>
        <end position="58"/>
    </location>
</feature>
<proteinExistence type="predicted"/>
<feature type="region of interest" description="Disordered" evidence="1">
    <location>
        <begin position="37"/>
        <end position="84"/>
    </location>
</feature>
<feature type="transmembrane region" description="Helical" evidence="2">
    <location>
        <begin position="12"/>
        <end position="33"/>
    </location>
</feature>
<evidence type="ECO:0000256" key="1">
    <source>
        <dbReference type="SAM" id="MobiDB-lite"/>
    </source>
</evidence>
<evidence type="ECO:0000313" key="3">
    <source>
        <dbReference type="EMBL" id="KRL86546.1"/>
    </source>
</evidence>